<dbReference type="EMBL" id="CAJVQA010012482">
    <property type="protein sequence ID" value="CAG8717002.1"/>
    <property type="molecule type" value="Genomic_DNA"/>
</dbReference>
<dbReference type="OrthoDB" id="10044727at2759"/>
<organism evidence="1 2">
    <name type="scientific">Cetraspora pellucida</name>
    <dbReference type="NCBI Taxonomy" id="1433469"/>
    <lineage>
        <taxon>Eukaryota</taxon>
        <taxon>Fungi</taxon>
        <taxon>Fungi incertae sedis</taxon>
        <taxon>Mucoromycota</taxon>
        <taxon>Glomeromycotina</taxon>
        <taxon>Glomeromycetes</taxon>
        <taxon>Diversisporales</taxon>
        <taxon>Gigasporaceae</taxon>
        <taxon>Cetraspora</taxon>
    </lineage>
</organism>
<gene>
    <name evidence="1" type="ORF">CPELLU_LOCUS12666</name>
</gene>
<accession>A0A9N9I1E1</accession>
<protein>
    <submittedName>
        <fullName evidence="1">19399_t:CDS:1</fullName>
    </submittedName>
</protein>
<proteinExistence type="predicted"/>
<dbReference type="Proteomes" id="UP000789759">
    <property type="component" value="Unassembled WGS sequence"/>
</dbReference>
<evidence type="ECO:0000313" key="1">
    <source>
        <dbReference type="EMBL" id="CAG8717002.1"/>
    </source>
</evidence>
<keyword evidence="2" id="KW-1185">Reference proteome</keyword>
<sequence length="83" mass="9690">MYTRAKCNARLSYNYIFKGLKKAVSKALDSVDLTKIHYFAHHSEHFMSVYKLGLSEKAAAFAVKKYHFHHRVSEKVLEEFAHD</sequence>
<reference evidence="1" key="1">
    <citation type="submission" date="2021-06" db="EMBL/GenBank/DDBJ databases">
        <authorList>
            <person name="Kallberg Y."/>
            <person name="Tangrot J."/>
            <person name="Rosling A."/>
        </authorList>
    </citation>
    <scope>NUCLEOTIDE SEQUENCE</scope>
    <source>
        <strain evidence="1">FL966</strain>
    </source>
</reference>
<comment type="caution">
    <text evidence="1">The sequence shown here is derived from an EMBL/GenBank/DDBJ whole genome shotgun (WGS) entry which is preliminary data.</text>
</comment>
<evidence type="ECO:0000313" key="2">
    <source>
        <dbReference type="Proteomes" id="UP000789759"/>
    </source>
</evidence>
<dbReference type="AlphaFoldDB" id="A0A9N9I1E1"/>
<name>A0A9N9I1E1_9GLOM</name>